<keyword evidence="2" id="KW-0678">Repressor</keyword>
<evidence type="ECO:0000256" key="3">
    <source>
        <dbReference type="ARBA" id="ARBA00023015"/>
    </source>
</evidence>
<gene>
    <name evidence="7" type="ORF">CDL12_17757</name>
</gene>
<evidence type="ECO:0000313" key="7">
    <source>
        <dbReference type="EMBL" id="PIN09658.1"/>
    </source>
</evidence>
<dbReference type="InterPro" id="IPR006458">
    <property type="entry name" value="Ovate_C"/>
</dbReference>
<keyword evidence="5" id="KW-0539">Nucleus</keyword>
<feature type="domain" description="OVATE" evidence="6">
    <location>
        <begin position="1"/>
        <end position="49"/>
    </location>
</feature>
<accession>A0A2G9GWK5</accession>
<evidence type="ECO:0000256" key="2">
    <source>
        <dbReference type="ARBA" id="ARBA00022491"/>
    </source>
</evidence>
<dbReference type="EMBL" id="NKXS01003476">
    <property type="protein sequence ID" value="PIN09658.1"/>
    <property type="molecule type" value="Genomic_DNA"/>
</dbReference>
<dbReference type="OrthoDB" id="689980at2759"/>
<dbReference type="GO" id="GO:0045892">
    <property type="term" value="P:negative regulation of DNA-templated transcription"/>
    <property type="evidence" value="ECO:0007669"/>
    <property type="project" value="UniProtKB-ARBA"/>
</dbReference>
<keyword evidence="3" id="KW-0805">Transcription regulation</keyword>
<dbReference type="GO" id="GO:0005634">
    <property type="term" value="C:nucleus"/>
    <property type="evidence" value="ECO:0007669"/>
    <property type="project" value="UniProtKB-SubCell"/>
</dbReference>
<comment type="caution">
    <text evidence="7">The sequence shown here is derived from an EMBL/GenBank/DDBJ whole genome shotgun (WGS) entry which is preliminary data.</text>
</comment>
<sequence length="53" mass="6455">MAEMAICKLEYDLTIDWNYMEELLVCYLELIRRKCTCIILRAFYDVMELLNIE</sequence>
<dbReference type="AlphaFoldDB" id="A0A2G9GWK5"/>
<organism evidence="7 8">
    <name type="scientific">Handroanthus impetiginosus</name>
    <dbReference type="NCBI Taxonomy" id="429701"/>
    <lineage>
        <taxon>Eukaryota</taxon>
        <taxon>Viridiplantae</taxon>
        <taxon>Streptophyta</taxon>
        <taxon>Embryophyta</taxon>
        <taxon>Tracheophyta</taxon>
        <taxon>Spermatophyta</taxon>
        <taxon>Magnoliopsida</taxon>
        <taxon>eudicotyledons</taxon>
        <taxon>Gunneridae</taxon>
        <taxon>Pentapetalae</taxon>
        <taxon>asterids</taxon>
        <taxon>lamiids</taxon>
        <taxon>Lamiales</taxon>
        <taxon>Bignoniaceae</taxon>
        <taxon>Crescentiina</taxon>
        <taxon>Tabebuia alliance</taxon>
        <taxon>Handroanthus</taxon>
    </lineage>
</organism>
<proteinExistence type="predicted"/>
<evidence type="ECO:0000256" key="5">
    <source>
        <dbReference type="ARBA" id="ARBA00023242"/>
    </source>
</evidence>
<name>A0A2G9GWK5_9LAMI</name>
<dbReference type="PROSITE" id="PS51754">
    <property type="entry name" value="OVATE"/>
    <property type="match status" value="1"/>
</dbReference>
<evidence type="ECO:0000256" key="1">
    <source>
        <dbReference type="ARBA" id="ARBA00004123"/>
    </source>
</evidence>
<reference evidence="8" key="1">
    <citation type="journal article" date="2018" name="Gigascience">
        <title>Genome assembly of the Pink Ipe (Handroanthus impetiginosus, Bignoniaceae), a highly valued, ecologically keystone Neotropical timber forest tree.</title>
        <authorList>
            <person name="Silva-Junior O.B."/>
            <person name="Grattapaglia D."/>
            <person name="Novaes E."/>
            <person name="Collevatti R.G."/>
        </authorList>
    </citation>
    <scope>NUCLEOTIDE SEQUENCE [LARGE SCALE GENOMIC DNA]</scope>
    <source>
        <strain evidence="8">cv. UFG-1</strain>
    </source>
</reference>
<keyword evidence="8" id="KW-1185">Reference proteome</keyword>
<dbReference type="Pfam" id="PF04844">
    <property type="entry name" value="Ovate"/>
    <property type="match status" value="1"/>
</dbReference>
<evidence type="ECO:0000313" key="8">
    <source>
        <dbReference type="Proteomes" id="UP000231279"/>
    </source>
</evidence>
<keyword evidence="4" id="KW-0804">Transcription</keyword>
<comment type="subcellular location">
    <subcellularLocation>
        <location evidence="1">Nucleus</location>
    </subcellularLocation>
</comment>
<dbReference type="Proteomes" id="UP000231279">
    <property type="component" value="Unassembled WGS sequence"/>
</dbReference>
<evidence type="ECO:0000259" key="6">
    <source>
        <dbReference type="PROSITE" id="PS51754"/>
    </source>
</evidence>
<evidence type="ECO:0000256" key="4">
    <source>
        <dbReference type="ARBA" id="ARBA00023163"/>
    </source>
</evidence>
<protein>
    <recommendedName>
        <fullName evidence="6">OVATE domain-containing protein</fullName>
    </recommendedName>
</protein>